<organism evidence="2 3">
    <name type="scientific">Nitrobacter vulgaris</name>
    <dbReference type="NCBI Taxonomy" id="29421"/>
    <lineage>
        <taxon>Bacteria</taxon>
        <taxon>Pseudomonadati</taxon>
        <taxon>Pseudomonadota</taxon>
        <taxon>Alphaproteobacteria</taxon>
        <taxon>Hyphomicrobiales</taxon>
        <taxon>Nitrobacteraceae</taxon>
        <taxon>Nitrobacter</taxon>
    </lineage>
</organism>
<comment type="caution">
    <text evidence="2">The sequence shown here is derived from an EMBL/GenBank/DDBJ whole genome shotgun (WGS) entry which is preliminary data.</text>
</comment>
<dbReference type="Proteomes" id="UP000189940">
    <property type="component" value="Unassembled WGS sequence"/>
</dbReference>
<dbReference type="EMBL" id="MWPQ01000039">
    <property type="protein sequence ID" value="OPH83035.1"/>
    <property type="molecule type" value="Genomic_DNA"/>
</dbReference>
<name>A0A1V4HYT9_NITVU</name>
<keyword evidence="3" id="KW-1185">Reference proteome</keyword>
<evidence type="ECO:0000313" key="3">
    <source>
        <dbReference type="Proteomes" id="UP000189940"/>
    </source>
</evidence>
<feature type="coiled-coil region" evidence="1">
    <location>
        <begin position="48"/>
        <end position="75"/>
    </location>
</feature>
<dbReference type="RefSeq" id="WP_079446634.1">
    <property type="nucleotide sequence ID" value="NZ_MWPQ01000039.1"/>
</dbReference>
<reference evidence="2 3" key="1">
    <citation type="submission" date="2017-02" db="EMBL/GenBank/DDBJ databases">
        <title>Genome sequence of the nitrite-oxidizing bacterium Nitrobacter vulgaris strain Ab1.</title>
        <authorList>
            <person name="Mellbye B.L."/>
            <person name="Davis E.W."/>
            <person name="Spieck E."/>
            <person name="Chang J.H."/>
            <person name="Bottomley P.J."/>
            <person name="Sayavedra-Soto L.A."/>
        </authorList>
    </citation>
    <scope>NUCLEOTIDE SEQUENCE [LARGE SCALE GENOMIC DNA]</scope>
    <source>
        <strain evidence="2 3">Ab1</strain>
    </source>
</reference>
<dbReference type="OrthoDB" id="8265539at2"/>
<keyword evidence="1" id="KW-0175">Coiled coil</keyword>
<evidence type="ECO:0000256" key="1">
    <source>
        <dbReference type="SAM" id="Coils"/>
    </source>
</evidence>
<accession>A0A1V4HYT9</accession>
<sequence length="242" mass="25708">MSEPIPQRAPPIAEKLEAARSVLAALEGELAQHVLDAAEGSPGSAKRLAELRSQLATSESAVAELEKALELARRIDRQAVAGAATEMRAAQLIAFKAAMATRDHAMSRTLEAAAAMAIAYGEYSEATLTASAAIPTGTVMPAMNMGPNGLFGAAFGQCERLLLTELFRLAPRRADGSGTLLLPFAKPSAEAFRNHPEKIPAAVEEFMRASDAIVRDIERQVEKFDQAAMRAALTEQPQEALA</sequence>
<proteinExistence type="predicted"/>
<protein>
    <submittedName>
        <fullName evidence="2">Uncharacterized protein</fullName>
    </submittedName>
</protein>
<evidence type="ECO:0000313" key="2">
    <source>
        <dbReference type="EMBL" id="OPH83035.1"/>
    </source>
</evidence>
<dbReference type="AlphaFoldDB" id="A0A1V4HYT9"/>
<gene>
    <name evidence="2" type="ORF">B2M20_08565</name>
</gene>
<dbReference type="STRING" id="29421.B2M20_08565"/>